<keyword evidence="12" id="KW-1185">Reference proteome</keyword>
<dbReference type="GO" id="GO:0071542">
    <property type="term" value="P:dopaminergic neuron differentiation"/>
    <property type="evidence" value="ECO:0007669"/>
    <property type="project" value="TreeGrafter"/>
</dbReference>
<dbReference type="InterPro" id="IPR036361">
    <property type="entry name" value="SAP_dom_sf"/>
</dbReference>
<proteinExistence type="inferred from homology"/>
<evidence type="ECO:0000256" key="2">
    <source>
        <dbReference type="ARBA" id="ARBA00005617"/>
    </source>
</evidence>
<comment type="caution">
    <text evidence="11">The sequence shown here is derived from an EMBL/GenBank/DDBJ whole genome shotgun (WGS) entry which is preliminary data.</text>
</comment>
<gene>
    <name evidence="11" type="primary">RvY_05402-1</name>
    <name evidence="11" type="synonym">RvY_05402.1</name>
    <name evidence="11" type="ORF">RvY_05402</name>
</gene>
<dbReference type="PANTHER" id="PTHR12990">
    <property type="entry name" value="ARMET-LIKE PROTEIN"/>
    <property type="match status" value="1"/>
</dbReference>
<evidence type="ECO:0000256" key="7">
    <source>
        <dbReference type="ARBA" id="ARBA00032923"/>
    </source>
</evidence>
<keyword evidence="6" id="KW-1015">Disulfide bond</keyword>
<dbReference type="Pfam" id="PF10208">
    <property type="entry name" value="ARMET_C"/>
    <property type="match status" value="1"/>
</dbReference>
<evidence type="ECO:0000259" key="9">
    <source>
        <dbReference type="Pfam" id="PF10208"/>
    </source>
</evidence>
<evidence type="ECO:0000256" key="8">
    <source>
        <dbReference type="SAM" id="SignalP"/>
    </source>
</evidence>
<keyword evidence="5 8" id="KW-0732">Signal</keyword>
<dbReference type="FunFam" id="1.10.225.10:FF:000003">
    <property type="entry name" value="Mesencephalic astrocyte-derived neurotrophic factor"/>
    <property type="match status" value="1"/>
</dbReference>
<reference evidence="11 12" key="1">
    <citation type="journal article" date="2016" name="Nat. Commun.">
        <title>Extremotolerant tardigrade genome and improved radiotolerance of human cultured cells by tardigrade-unique protein.</title>
        <authorList>
            <person name="Hashimoto T."/>
            <person name="Horikawa D.D."/>
            <person name="Saito Y."/>
            <person name="Kuwahara H."/>
            <person name="Kozuka-Hata H."/>
            <person name="Shin-I T."/>
            <person name="Minakuchi Y."/>
            <person name="Ohishi K."/>
            <person name="Motoyama A."/>
            <person name="Aizu T."/>
            <person name="Enomoto A."/>
            <person name="Kondo K."/>
            <person name="Tanaka S."/>
            <person name="Hara Y."/>
            <person name="Koshikawa S."/>
            <person name="Sagara H."/>
            <person name="Miura T."/>
            <person name="Yokobori S."/>
            <person name="Miyagawa K."/>
            <person name="Suzuki Y."/>
            <person name="Kubo T."/>
            <person name="Oyama M."/>
            <person name="Kohara Y."/>
            <person name="Fujiyama A."/>
            <person name="Arakawa K."/>
            <person name="Katayama T."/>
            <person name="Toyoda A."/>
            <person name="Kunieda T."/>
        </authorList>
    </citation>
    <scope>NUCLEOTIDE SEQUENCE [LARGE SCALE GENOMIC DNA]</scope>
    <source>
        <strain evidence="11 12">YOKOZUNA-1</strain>
    </source>
</reference>
<protein>
    <recommendedName>
        <fullName evidence="3">Mesencephalic astrocyte-derived neurotrophic factor homolog</fullName>
    </recommendedName>
    <alternativeName>
        <fullName evidence="7">MANF/CDNF-like protein</fullName>
    </alternativeName>
</protein>
<dbReference type="Gene3D" id="1.10.720.30">
    <property type="entry name" value="SAP domain"/>
    <property type="match status" value="1"/>
</dbReference>
<dbReference type="OrthoDB" id="5597848at2759"/>
<dbReference type="GO" id="GO:0005615">
    <property type="term" value="C:extracellular space"/>
    <property type="evidence" value="ECO:0007669"/>
    <property type="project" value="TreeGrafter"/>
</dbReference>
<dbReference type="InterPro" id="IPR019345">
    <property type="entry name" value="ARMET_C"/>
</dbReference>
<dbReference type="STRING" id="947166.A0A1D1V1K6"/>
<dbReference type="GO" id="GO:0031175">
    <property type="term" value="P:neuron projection development"/>
    <property type="evidence" value="ECO:0007669"/>
    <property type="project" value="TreeGrafter"/>
</dbReference>
<feature type="chain" id="PRO_5008897927" description="Mesencephalic astrocyte-derived neurotrophic factor homolog" evidence="8">
    <location>
        <begin position="30"/>
        <end position="180"/>
    </location>
</feature>
<keyword evidence="4" id="KW-0964">Secreted</keyword>
<comment type="similarity">
    <text evidence="2">Belongs to the ARMET family.</text>
</comment>
<feature type="domain" description="ARMET N-terminal" evidence="10">
    <location>
        <begin position="33"/>
        <end position="129"/>
    </location>
</feature>
<evidence type="ECO:0000313" key="12">
    <source>
        <dbReference type="Proteomes" id="UP000186922"/>
    </source>
</evidence>
<comment type="subcellular location">
    <subcellularLocation>
        <location evidence="1">Secreted</location>
    </subcellularLocation>
</comment>
<accession>A0A1D1V1K6</accession>
<feature type="domain" description="ARMET C-terminal" evidence="9">
    <location>
        <begin position="134"/>
        <end position="175"/>
    </location>
</feature>
<dbReference type="InterPro" id="IPR045333">
    <property type="entry name" value="ARMET-like"/>
</dbReference>
<evidence type="ECO:0000259" key="10">
    <source>
        <dbReference type="Pfam" id="PF20145"/>
    </source>
</evidence>
<dbReference type="Gene3D" id="1.10.225.10">
    <property type="entry name" value="Saposin-like"/>
    <property type="match status" value="1"/>
</dbReference>
<evidence type="ECO:0000256" key="6">
    <source>
        <dbReference type="ARBA" id="ARBA00023157"/>
    </source>
</evidence>
<dbReference type="PANTHER" id="PTHR12990:SF5">
    <property type="entry name" value="MESENCEPHALIC ASTROCYTE-DERIVED NEUROTROPHIC FACTOR HOMOLOG"/>
    <property type="match status" value="1"/>
</dbReference>
<evidence type="ECO:0000313" key="11">
    <source>
        <dbReference type="EMBL" id="GAU93467.1"/>
    </source>
</evidence>
<dbReference type="SUPFAM" id="SSF68906">
    <property type="entry name" value="SAP domain"/>
    <property type="match status" value="1"/>
</dbReference>
<evidence type="ECO:0000256" key="3">
    <source>
        <dbReference type="ARBA" id="ARBA00014267"/>
    </source>
</evidence>
<name>A0A1D1V1K6_RAMVA</name>
<dbReference type="Proteomes" id="UP000186922">
    <property type="component" value="Unassembled WGS sequence"/>
</dbReference>
<sequence>MDLFPSGKTVSGFFVLIASLLLMLDITLAKDAECEVCASVLTKLKESMPSEDQQNAAKIEAKFKKDCKTNKQPQEHRLCYYVGGLDESATSIMGELSKPLSWGMPVDKVCERLRKKDTQICDLKYEKQLDWKTLDINKLKVKDLKKILADWGEDCKGCTEKTEFVKRVQELKPKFIKDEL</sequence>
<dbReference type="InterPro" id="IPR045332">
    <property type="entry name" value="ARMET_N"/>
</dbReference>
<evidence type="ECO:0000256" key="1">
    <source>
        <dbReference type="ARBA" id="ARBA00004613"/>
    </source>
</evidence>
<evidence type="ECO:0000256" key="4">
    <source>
        <dbReference type="ARBA" id="ARBA00022525"/>
    </source>
</evidence>
<dbReference type="GO" id="GO:0005783">
    <property type="term" value="C:endoplasmic reticulum"/>
    <property type="evidence" value="ECO:0007669"/>
    <property type="project" value="TreeGrafter"/>
</dbReference>
<dbReference type="Pfam" id="PF20145">
    <property type="entry name" value="ARMET_N"/>
    <property type="match status" value="1"/>
</dbReference>
<feature type="signal peptide" evidence="8">
    <location>
        <begin position="1"/>
        <end position="29"/>
    </location>
</feature>
<organism evidence="11 12">
    <name type="scientific">Ramazzottius varieornatus</name>
    <name type="common">Water bear</name>
    <name type="synonym">Tardigrade</name>
    <dbReference type="NCBI Taxonomy" id="947166"/>
    <lineage>
        <taxon>Eukaryota</taxon>
        <taxon>Metazoa</taxon>
        <taxon>Ecdysozoa</taxon>
        <taxon>Tardigrada</taxon>
        <taxon>Eutardigrada</taxon>
        <taxon>Parachela</taxon>
        <taxon>Hypsibioidea</taxon>
        <taxon>Ramazzottiidae</taxon>
        <taxon>Ramazzottius</taxon>
    </lineage>
</organism>
<dbReference type="EMBL" id="BDGG01000002">
    <property type="protein sequence ID" value="GAU93467.1"/>
    <property type="molecule type" value="Genomic_DNA"/>
</dbReference>
<dbReference type="AlphaFoldDB" id="A0A1D1V1K6"/>
<evidence type="ECO:0000256" key="5">
    <source>
        <dbReference type="ARBA" id="ARBA00022729"/>
    </source>
</evidence>